<comment type="caution">
    <text evidence="3">The sequence shown here is derived from an EMBL/GenBank/DDBJ whole genome shotgun (WGS) entry which is preliminary data.</text>
</comment>
<protein>
    <submittedName>
        <fullName evidence="3">DUF4129 domain-containing protein</fullName>
    </submittedName>
</protein>
<dbReference type="RefSeq" id="WP_301664496.1">
    <property type="nucleotide sequence ID" value="NZ_VCYH01000007.1"/>
</dbReference>
<evidence type="ECO:0000259" key="2">
    <source>
        <dbReference type="Pfam" id="PF13559"/>
    </source>
</evidence>
<evidence type="ECO:0000313" key="4">
    <source>
        <dbReference type="Proteomes" id="UP001168338"/>
    </source>
</evidence>
<reference evidence="3" key="1">
    <citation type="submission" date="2019-05" db="EMBL/GenBank/DDBJ databases">
        <title>Methanoculleus sp. FWC-SCC1, a methanogenic archaeon isolated from deep marine cold seep.</title>
        <authorList>
            <person name="Chen Y.-W."/>
            <person name="Chen S.-C."/>
            <person name="Teng N.-H."/>
            <person name="Lai M.-C."/>
        </authorList>
    </citation>
    <scope>NUCLEOTIDE SEQUENCE</scope>
    <source>
        <strain evidence="3">FWC-SCC1</strain>
    </source>
</reference>
<dbReference type="InterPro" id="IPR013784">
    <property type="entry name" value="Carb-bd-like_fold"/>
</dbReference>
<sequence>MMRSSVSSLVLAVLALASILMLTYAASTPVFFSAENQSKTLYHRDLQYETATDPADAGMVLGLMDGLLQDTAEITIRIKAHDLDGAEEDLRAALEHAEHLQNVVVDLDLEGSDADTFARENEQCLRDLYEIVNDSGRFDEVRSIEIREHGLDANRTRSIVYEGEALNRTITEGVSSVTSRQDRIAAIGEAYGLNTTEYRQSLGALEALPAAVAAGQQSLAAAAGTLPGATISIGVVPGRVTYNDTLAIAGTVSNTSGEGNASVEIILDSRPAGTALADSSGAYRYLLPVREIASGTHFVYAGVGPALSGVAQFAVLPEDTSVTLAVTPSSGIETAGASCTGRILTADGEPVADAPVSFIIDGRTGTETVTGADGWYRHAINLTSGTHTITAVFSGEGFPLNGSSSQPVTINLIPGFGSPAALLAVAFAGITSIVGGNWYIRRSRNSVPHPEKSLQTTWRHQTSAMPETESRQDTGMPADEDLQAVADALLSAADPREGVALLYHALLERLGPVTQAPALRTATPREVLKNYHAREFAPDLAAFVELHERVCYAGRVPDAGERQRLGELFIMILACAAGGGDE</sequence>
<feature type="domain" description="Protein-glutamine gamma-glutamyltransferase-like C-terminal" evidence="2">
    <location>
        <begin position="502"/>
        <end position="565"/>
    </location>
</feature>
<dbReference type="InterPro" id="IPR025403">
    <property type="entry name" value="TgpA-like_C"/>
</dbReference>
<evidence type="ECO:0000256" key="1">
    <source>
        <dbReference type="SAM" id="MobiDB-lite"/>
    </source>
</evidence>
<name>A0ABT8MBN4_9EURY</name>
<gene>
    <name evidence="3" type="ORF">FGU65_10645</name>
</gene>
<dbReference type="Proteomes" id="UP001168338">
    <property type="component" value="Unassembled WGS sequence"/>
</dbReference>
<dbReference type="SUPFAM" id="SSF49452">
    <property type="entry name" value="Starch-binding domain-like"/>
    <property type="match status" value="1"/>
</dbReference>
<feature type="region of interest" description="Disordered" evidence="1">
    <location>
        <begin position="448"/>
        <end position="474"/>
    </location>
</feature>
<dbReference type="EMBL" id="VCYH01000007">
    <property type="protein sequence ID" value="MDN7025345.1"/>
    <property type="molecule type" value="Genomic_DNA"/>
</dbReference>
<dbReference type="Pfam" id="PF13559">
    <property type="entry name" value="DUF4129"/>
    <property type="match status" value="1"/>
</dbReference>
<proteinExistence type="predicted"/>
<organism evidence="3 4">
    <name type="scientific">Methanoculleus frigidifontis</name>
    <dbReference type="NCBI Taxonomy" id="2584085"/>
    <lineage>
        <taxon>Archaea</taxon>
        <taxon>Methanobacteriati</taxon>
        <taxon>Methanobacteriota</taxon>
        <taxon>Stenosarchaea group</taxon>
        <taxon>Methanomicrobia</taxon>
        <taxon>Methanomicrobiales</taxon>
        <taxon>Methanomicrobiaceae</taxon>
        <taxon>Methanoculleus</taxon>
    </lineage>
</organism>
<evidence type="ECO:0000313" key="3">
    <source>
        <dbReference type="EMBL" id="MDN7025345.1"/>
    </source>
</evidence>
<keyword evidence="4" id="KW-1185">Reference proteome</keyword>
<accession>A0ABT8MBN4</accession>
<dbReference type="Gene3D" id="2.60.40.1120">
    <property type="entry name" value="Carboxypeptidase-like, regulatory domain"/>
    <property type="match status" value="1"/>
</dbReference>
<feature type="compositionally biased region" description="Polar residues" evidence="1">
    <location>
        <begin position="453"/>
        <end position="465"/>
    </location>
</feature>